<comment type="caution">
    <text evidence="7">The sequence shown here is derived from an EMBL/GenBank/DDBJ whole genome shotgun (WGS) entry which is preliminary data.</text>
</comment>
<evidence type="ECO:0000256" key="3">
    <source>
        <dbReference type="ARBA" id="ARBA00022737"/>
    </source>
</evidence>
<dbReference type="PANTHER" id="PTHR14920">
    <property type="entry name" value="OSMOTIC AVOIDANCE ABNORMAL PROTEIN 1/WD REPEAT MEMBRANE PROTEIN"/>
    <property type="match status" value="1"/>
</dbReference>
<dbReference type="EMBL" id="SNRW01017831">
    <property type="protein sequence ID" value="KAA6367940.1"/>
    <property type="molecule type" value="Genomic_DNA"/>
</dbReference>
<dbReference type="InterPro" id="IPR011990">
    <property type="entry name" value="TPR-like_helical_dom_sf"/>
</dbReference>
<dbReference type="GO" id="GO:0005929">
    <property type="term" value="C:cilium"/>
    <property type="evidence" value="ECO:0007669"/>
    <property type="project" value="UniProtKB-SubCell"/>
</dbReference>
<gene>
    <name evidence="7" type="ORF">EZS28_036533</name>
</gene>
<dbReference type="GO" id="GO:0030991">
    <property type="term" value="C:intraciliary transport particle A"/>
    <property type="evidence" value="ECO:0007669"/>
    <property type="project" value="TreeGrafter"/>
</dbReference>
<protein>
    <submittedName>
        <fullName evidence="7">Putative Wdr19 protein</fullName>
    </submittedName>
</protein>
<evidence type="ECO:0000259" key="6">
    <source>
        <dbReference type="Pfam" id="PF24762"/>
    </source>
</evidence>
<comment type="subcellular location">
    <subcellularLocation>
        <location evidence="1">Cell projection</location>
        <location evidence="1">Cilium</location>
    </subcellularLocation>
</comment>
<dbReference type="InterPro" id="IPR040379">
    <property type="entry name" value="WDR19/dyf-2"/>
</dbReference>
<evidence type="ECO:0000256" key="4">
    <source>
        <dbReference type="ARBA" id="ARBA00023069"/>
    </source>
</evidence>
<evidence type="ECO:0000313" key="7">
    <source>
        <dbReference type="EMBL" id="KAA6367940.1"/>
    </source>
</evidence>
<feature type="domain" description="IF140/IFT172/WDR19 TPR" evidence="6">
    <location>
        <begin position="180"/>
        <end position="327"/>
    </location>
</feature>
<sequence length="330" mass="37057">MYGDSAKQALLQFGQTALRIFDISYAIRAFRLLGDAGMVGFLSHLEDCDDKSLLSGYLALAQEGDKDKAQQFFLSSSHPVAALDMRCDAMQWEQALSLAPQLAPDRVNYISYEFAQQLEVQGEYQRASDYYRKGITNGRLKNQDEQCMGGLARTLIRTGEVRKGIDQALEIGSETVCRECASILEGMKLLDESALMYQHGGQVERAVEIYLSTRNLKGASGLMQQVKTPLLHLQYGRAREAEGSYEEAIKEYLFAGDILSVARLYININDLGSAFILVRESKSAEAALVVSRFCQQQSKFEEAIEFLVVARCFKEGYDLANTQRLMDRYY</sequence>
<keyword evidence="5" id="KW-0966">Cell projection</keyword>
<keyword evidence="4" id="KW-0969">Cilium</keyword>
<accession>A0A5J4UCL4</accession>
<dbReference type="AlphaFoldDB" id="A0A5J4UCL4"/>
<reference evidence="7 8" key="1">
    <citation type="submission" date="2019-03" db="EMBL/GenBank/DDBJ databases">
        <title>Single cell metagenomics reveals metabolic interactions within the superorganism composed of flagellate Streblomastix strix and complex community of Bacteroidetes bacteria on its surface.</title>
        <authorList>
            <person name="Treitli S.C."/>
            <person name="Kolisko M."/>
            <person name="Husnik F."/>
            <person name="Keeling P."/>
            <person name="Hampl V."/>
        </authorList>
    </citation>
    <scope>NUCLEOTIDE SEQUENCE [LARGE SCALE GENOMIC DNA]</scope>
    <source>
        <strain evidence="7">ST1C</strain>
    </source>
</reference>
<dbReference type="Pfam" id="PF24762">
    <property type="entry name" value="TPR_IF140-IFT172"/>
    <property type="match status" value="1"/>
</dbReference>
<dbReference type="GO" id="GO:0060271">
    <property type="term" value="P:cilium assembly"/>
    <property type="evidence" value="ECO:0007669"/>
    <property type="project" value="TreeGrafter"/>
</dbReference>
<dbReference type="PANTHER" id="PTHR14920:SF0">
    <property type="entry name" value="WD REPEAT DOMAIN 19"/>
    <property type="match status" value="1"/>
</dbReference>
<dbReference type="GO" id="GO:0035721">
    <property type="term" value="P:intraciliary retrograde transport"/>
    <property type="evidence" value="ECO:0007669"/>
    <property type="project" value="InterPro"/>
</dbReference>
<dbReference type="SUPFAM" id="SSF48452">
    <property type="entry name" value="TPR-like"/>
    <property type="match status" value="1"/>
</dbReference>
<dbReference type="Gene3D" id="1.25.40.470">
    <property type="match status" value="2"/>
</dbReference>
<proteinExistence type="predicted"/>
<evidence type="ECO:0000313" key="8">
    <source>
        <dbReference type="Proteomes" id="UP000324800"/>
    </source>
</evidence>
<keyword evidence="2" id="KW-0853">WD repeat</keyword>
<evidence type="ECO:0000256" key="5">
    <source>
        <dbReference type="ARBA" id="ARBA00023273"/>
    </source>
</evidence>
<keyword evidence="3" id="KW-0677">Repeat</keyword>
<organism evidence="7 8">
    <name type="scientific">Streblomastix strix</name>
    <dbReference type="NCBI Taxonomy" id="222440"/>
    <lineage>
        <taxon>Eukaryota</taxon>
        <taxon>Metamonada</taxon>
        <taxon>Preaxostyla</taxon>
        <taxon>Oxymonadida</taxon>
        <taxon>Streblomastigidae</taxon>
        <taxon>Streblomastix</taxon>
    </lineage>
</organism>
<name>A0A5J4UCL4_9EUKA</name>
<dbReference type="OrthoDB" id="10250638at2759"/>
<dbReference type="InterPro" id="IPR056168">
    <property type="entry name" value="TPR_IF140/IFT172/WDR19"/>
</dbReference>
<evidence type="ECO:0000256" key="2">
    <source>
        <dbReference type="ARBA" id="ARBA00022574"/>
    </source>
</evidence>
<dbReference type="Proteomes" id="UP000324800">
    <property type="component" value="Unassembled WGS sequence"/>
</dbReference>
<evidence type="ECO:0000256" key="1">
    <source>
        <dbReference type="ARBA" id="ARBA00004138"/>
    </source>
</evidence>